<dbReference type="Proteomes" id="UP000616724">
    <property type="component" value="Unassembled WGS sequence"/>
</dbReference>
<keyword evidence="1" id="KW-0732">Signal</keyword>
<gene>
    <name evidence="4" type="ORF">Plo01_13770</name>
</gene>
<dbReference type="PANTHER" id="PTHR21666">
    <property type="entry name" value="PEPTIDASE-RELATED"/>
    <property type="match status" value="1"/>
</dbReference>
<dbReference type="GO" id="GO:0004222">
    <property type="term" value="F:metalloendopeptidase activity"/>
    <property type="evidence" value="ECO:0007669"/>
    <property type="project" value="TreeGrafter"/>
</dbReference>
<reference evidence="4 5" key="1">
    <citation type="submission" date="2021-01" db="EMBL/GenBank/DDBJ databases">
        <title>Whole genome shotgun sequence of Planobispora longispora NBRC 13918.</title>
        <authorList>
            <person name="Komaki H."/>
            <person name="Tamura T."/>
        </authorList>
    </citation>
    <scope>NUCLEOTIDE SEQUENCE [LARGE SCALE GENOMIC DNA]</scope>
    <source>
        <strain evidence="4 5">NBRC 13918</strain>
    </source>
</reference>
<proteinExistence type="predicted"/>
<dbReference type="AlphaFoldDB" id="A0A8J3RHA0"/>
<feature type="domain" description="M23ase beta-sheet core" evidence="3">
    <location>
        <begin position="79"/>
        <end position="176"/>
    </location>
</feature>
<dbReference type="InterPro" id="IPR050570">
    <property type="entry name" value="Cell_wall_metabolism_enzyme"/>
</dbReference>
<accession>A0A8J3RHA0</accession>
<protein>
    <submittedName>
        <fullName evidence="4">Peptidase M23</fullName>
    </submittedName>
</protein>
<sequence length="196" mass="20555">MADLILANVIPRIIMALALLPSLTSAVPTDRPAPARPPIGPAHTGLSGTAAPPRWHRPLSGRLQILRRFSPPPQPWLAGHRGVDLAAAPGAEVRSAGPGRVGHAGPVAGRGVVTVIHPGGLRTTYLPVRASVRPGQPVTPGEVLGSLENLPGRLSGHCPASCLHWGLLRDRDYLDPLLLIGLGQVRLLPIWTHAPS</sequence>
<evidence type="ECO:0000259" key="3">
    <source>
        <dbReference type="Pfam" id="PF01551"/>
    </source>
</evidence>
<dbReference type="EMBL" id="BOOH01000012">
    <property type="protein sequence ID" value="GIH74948.1"/>
    <property type="molecule type" value="Genomic_DNA"/>
</dbReference>
<dbReference type="Pfam" id="PF01551">
    <property type="entry name" value="Peptidase_M23"/>
    <property type="match status" value="1"/>
</dbReference>
<feature type="region of interest" description="Disordered" evidence="2">
    <location>
        <begin position="29"/>
        <end position="54"/>
    </location>
</feature>
<dbReference type="PANTHER" id="PTHR21666:SF289">
    <property type="entry name" value="L-ALA--D-GLU ENDOPEPTIDASE"/>
    <property type="match status" value="1"/>
</dbReference>
<evidence type="ECO:0000256" key="2">
    <source>
        <dbReference type="SAM" id="MobiDB-lite"/>
    </source>
</evidence>
<comment type="caution">
    <text evidence="4">The sequence shown here is derived from an EMBL/GenBank/DDBJ whole genome shotgun (WGS) entry which is preliminary data.</text>
</comment>
<dbReference type="InterPro" id="IPR011055">
    <property type="entry name" value="Dup_hybrid_motif"/>
</dbReference>
<dbReference type="Gene3D" id="2.70.70.10">
    <property type="entry name" value="Glucose Permease (Domain IIA)"/>
    <property type="match status" value="1"/>
</dbReference>
<evidence type="ECO:0000313" key="5">
    <source>
        <dbReference type="Proteomes" id="UP000616724"/>
    </source>
</evidence>
<keyword evidence="5" id="KW-1185">Reference proteome</keyword>
<dbReference type="InterPro" id="IPR016047">
    <property type="entry name" value="M23ase_b-sheet_dom"/>
</dbReference>
<dbReference type="CDD" id="cd12797">
    <property type="entry name" value="M23_peptidase"/>
    <property type="match status" value="1"/>
</dbReference>
<dbReference type="SUPFAM" id="SSF51261">
    <property type="entry name" value="Duplicated hybrid motif"/>
    <property type="match status" value="1"/>
</dbReference>
<evidence type="ECO:0000313" key="4">
    <source>
        <dbReference type="EMBL" id="GIH74948.1"/>
    </source>
</evidence>
<evidence type="ECO:0000256" key="1">
    <source>
        <dbReference type="ARBA" id="ARBA00022729"/>
    </source>
</evidence>
<organism evidence="4 5">
    <name type="scientific">Planobispora longispora</name>
    <dbReference type="NCBI Taxonomy" id="28887"/>
    <lineage>
        <taxon>Bacteria</taxon>
        <taxon>Bacillati</taxon>
        <taxon>Actinomycetota</taxon>
        <taxon>Actinomycetes</taxon>
        <taxon>Streptosporangiales</taxon>
        <taxon>Streptosporangiaceae</taxon>
        <taxon>Planobispora</taxon>
    </lineage>
</organism>
<name>A0A8J3RHA0_9ACTN</name>